<protein>
    <recommendedName>
        <fullName evidence="1">Knr4/Smi1-like domain-containing protein</fullName>
    </recommendedName>
</protein>
<name>A3ZN04_9BACT</name>
<accession>A3ZN04</accession>
<dbReference type="SMART" id="SM00860">
    <property type="entry name" value="SMI1_KNR4"/>
    <property type="match status" value="1"/>
</dbReference>
<dbReference type="Gene3D" id="3.40.1580.10">
    <property type="entry name" value="SMI1/KNR4-like"/>
    <property type="match status" value="1"/>
</dbReference>
<proteinExistence type="predicted"/>
<evidence type="ECO:0000313" key="3">
    <source>
        <dbReference type="Proteomes" id="UP000004358"/>
    </source>
</evidence>
<gene>
    <name evidence="2" type="ORF">DSM3645_01425</name>
</gene>
<dbReference type="EMBL" id="AANZ01000002">
    <property type="protein sequence ID" value="EAQ82333.1"/>
    <property type="molecule type" value="Genomic_DNA"/>
</dbReference>
<dbReference type="Pfam" id="PF09346">
    <property type="entry name" value="SMI1_KNR4"/>
    <property type="match status" value="1"/>
</dbReference>
<dbReference type="SUPFAM" id="SSF160631">
    <property type="entry name" value="SMI1/KNR4-like"/>
    <property type="match status" value="1"/>
</dbReference>
<comment type="caution">
    <text evidence="2">The sequence shown here is derived from an EMBL/GenBank/DDBJ whole genome shotgun (WGS) entry which is preliminary data.</text>
</comment>
<dbReference type="HOGENOM" id="CLU_1623941_0_0_0"/>
<evidence type="ECO:0000259" key="1">
    <source>
        <dbReference type="SMART" id="SM00860"/>
    </source>
</evidence>
<reference evidence="2 3" key="1">
    <citation type="submission" date="2006-02" db="EMBL/GenBank/DDBJ databases">
        <authorList>
            <person name="Amann R."/>
            <person name="Ferriera S."/>
            <person name="Johnson J."/>
            <person name="Kravitz S."/>
            <person name="Halpern A."/>
            <person name="Remington K."/>
            <person name="Beeson K."/>
            <person name="Tran B."/>
            <person name="Rogers Y.-H."/>
            <person name="Friedman R."/>
            <person name="Venter J.C."/>
        </authorList>
    </citation>
    <scope>NUCLEOTIDE SEQUENCE [LARGE SCALE GENOMIC DNA]</scope>
    <source>
        <strain evidence="2 3">DSM 3645</strain>
    </source>
</reference>
<organism evidence="2 3">
    <name type="scientific">Blastopirellula marina DSM 3645</name>
    <dbReference type="NCBI Taxonomy" id="314230"/>
    <lineage>
        <taxon>Bacteria</taxon>
        <taxon>Pseudomonadati</taxon>
        <taxon>Planctomycetota</taxon>
        <taxon>Planctomycetia</taxon>
        <taxon>Pirellulales</taxon>
        <taxon>Pirellulaceae</taxon>
        <taxon>Blastopirellula</taxon>
    </lineage>
</organism>
<dbReference type="InterPro" id="IPR018958">
    <property type="entry name" value="Knr4/Smi1-like_dom"/>
</dbReference>
<dbReference type="AlphaFoldDB" id="A3ZN04"/>
<feature type="domain" description="Knr4/Smi1-like" evidence="1">
    <location>
        <begin position="36"/>
        <end position="153"/>
    </location>
</feature>
<evidence type="ECO:0000313" key="2">
    <source>
        <dbReference type="EMBL" id="EAQ82333.1"/>
    </source>
</evidence>
<dbReference type="InterPro" id="IPR037883">
    <property type="entry name" value="Knr4/Smi1-like_sf"/>
</dbReference>
<sequence length="163" mass="18201">MSCEDRFTSVLDTARLLVSRNGYQGFSDFSCVSATGATADELVALEGELGISLPTEYRQFLKIARYVKIDDGCEIGGLDANGVYVTERLWVSDQHKRGHKHIVFANYWMYADGDQLLIDAADLNGPVYVYLHEYAGLIETYAPSFSLAAWRLVNEYEPPDDDG</sequence>
<dbReference type="Proteomes" id="UP000004358">
    <property type="component" value="Unassembled WGS sequence"/>
</dbReference>